<name>A0ACC0TUJ6_9AGAM</name>
<reference evidence="1" key="1">
    <citation type="submission" date="2021-03" db="EMBL/GenBank/DDBJ databases">
        <title>Evolutionary priming and transition to the ectomycorrhizal habit in an iconic lineage of mushroom-forming fungi: is preadaptation a requirement?</title>
        <authorList>
            <consortium name="DOE Joint Genome Institute"/>
            <person name="Looney B.P."/>
            <person name="Miyauchi S."/>
            <person name="Morin E."/>
            <person name="Drula E."/>
            <person name="Courty P.E."/>
            <person name="Chicoki N."/>
            <person name="Fauchery L."/>
            <person name="Kohler A."/>
            <person name="Kuo A."/>
            <person name="LaButti K."/>
            <person name="Pangilinan J."/>
            <person name="Lipzen A."/>
            <person name="Riley R."/>
            <person name="Andreopoulos W."/>
            <person name="He G."/>
            <person name="Johnson J."/>
            <person name="Barry K.W."/>
            <person name="Grigoriev I.V."/>
            <person name="Nagy L."/>
            <person name="Hibbett D."/>
            <person name="Henrissat B."/>
            <person name="Matheny P.B."/>
            <person name="Labbe J."/>
            <person name="Martin A.F."/>
        </authorList>
    </citation>
    <scope>NUCLEOTIDE SEQUENCE</scope>
    <source>
        <strain evidence="1">BPL698</strain>
    </source>
</reference>
<keyword evidence="2" id="KW-1185">Reference proteome</keyword>
<feature type="non-terminal residue" evidence="1">
    <location>
        <position position="1"/>
    </location>
</feature>
<sequence>GQTPKGATWVLQILISKAAHLVWVTRYEQVIYEHSHTEQELHTQWLRAINTRLTNDWITT</sequence>
<feature type="non-terminal residue" evidence="1">
    <location>
        <position position="60"/>
    </location>
</feature>
<organism evidence="1 2">
    <name type="scientific">Russula earlei</name>
    <dbReference type="NCBI Taxonomy" id="71964"/>
    <lineage>
        <taxon>Eukaryota</taxon>
        <taxon>Fungi</taxon>
        <taxon>Dikarya</taxon>
        <taxon>Basidiomycota</taxon>
        <taxon>Agaricomycotina</taxon>
        <taxon>Agaricomycetes</taxon>
        <taxon>Russulales</taxon>
        <taxon>Russulaceae</taxon>
        <taxon>Russula</taxon>
    </lineage>
</organism>
<protein>
    <submittedName>
        <fullName evidence="1">Uncharacterized protein</fullName>
    </submittedName>
</protein>
<evidence type="ECO:0000313" key="1">
    <source>
        <dbReference type="EMBL" id="KAI9449839.1"/>
    </source>
</evidence>
<dbReference type="Proteomes" id="UP001207468">
    <property type="component" value="Unassembled WGS sequence"/>
</dbReference>
<dbReference type="EMBL" id="JAGFNK010000469">
    <property type="protein sequence ID" value="KAI9449839.1"/>
    <property type="molecule type" value="Genomic_DNA"/>
</dbReference>
<accession>A0ACC0TUJ6</accession>
<proteinExistence type="predicted"/>
<comment type="caution">
    <text evidence="1">The sequence shown here is derived from an EMBL/GenBank/DDBJ whole genome shotgun (WGS) entry which is preliminary data.</text>
</comment>
<evidence type="ECO:0000313" key="2">
    <source>
        <dbReference type="Proteomes" id="UP001207468"/>
    </source>
</evidence>
<gene>
    <name evidence="1" type="ORF">F5148DRAFT_947338</name>
</gene>